<dbReference type="Pfam" id="PF12680">
    <property type="entry name" value="SnoaL_2"/>
    <property type="match status" value="1"/>
</dbReference>
<dbReference type="Proteomes" id="UP001550603">
    <property type="component" value="Unassembled WGS sequence"/>
</dbReference>
<dbReference type="InterPro" id="IPR032710">
    <property type="entry name" value="NTF2-like_dom_sf"/>
</dbReference>
<dbReference type="EMBL" id="JBEYBN010000120">
    <property type="protein sequence ID" value="MEU2272692.1"/>
    <property type="molecule type" value="Genomic_DNA"/>
</dbReference>
<evidence type="ECO:0000313" key="3">
    <source>
        <dbReference type="Proteomes" id="UP001550603"/>
    </source>
</evidence>
<keyword evidence="3" id="KW-1185">Reference proteome</keyword>
<accession>A0ABV2Y9E6</accession>
<dbReference type="RefSeq" id="WP_359794910.1">
    <property type="nucleotide sequence ID" value="NZ_JBEYBN010000120.1"/>
</dbReference>
<dbReference type="InterPro" id="IPR037401">
    <property type="entry name" value="SnoaL-like"/>
</dbReference>
<proteinExistence type="predicted"/>
<comment type="caution">
    <text evidence="2">The sequence shown here is derived from an EMBL/GenBank/DDBJ whole genome shotgun (WGS) entry which is preliminary data.</text>
</comment>
<organism evidence="2 3">
    <name type="scientific">Streptomyces olindensis</name>
    <dbReference type="NCBI Taxonomy" id="358823"/>
    <lineage>
        <taxon>Bacteria</taxon>
        <taxon>Bacillati</taxon>
        <taxon>Actinomycetota</taxon>
        <taxon>Actinomycetes</taxon>
        <taxon>Kitasatosporales</taxon>
        <taxon>Streptomycetaceae</taxon>
        <taxon>Streptomyces</taxon>
    </lineage>
</organism>
<name>A0ABV2Y9E6_9ACTN</name>
<gene>
    <name evidence="2" type="ORF">ABZ568_40890</name>
</gene>
<sequence>MLDEAARKRVALEYCRRINEGDVDGVLSLFADPPHVEDPVGDRTFTDRAAYRSHLAGLVAYGVHETPGAPVAALDGEHVALPIVAELRPEQVPQGKIVRISLIALMRIDASGLIRHMRVFSGHTDMSLHAMSDAAPSRHFRDFGNS</sequence>
<reference evidence="2 3" key="1">
    <citation type="submission" date="2024-06" db="EMBL/GenBank/DDBJ databases">
        <title>The Natural Products Discovery Center: Release of the First 8490 Sequenced Strains for Exploring Actinobacteria Biosynthetic Diversity.</title>
        <authorList>
            <person name="Kalkreuter E."/>
            <person name="Kautsar S.A."/>
            <person name="Yang D."/>
            <person name="Bader C.D."/>
            <person name="Teijaro C.N."/>
            <person name="Fluegel L."/>
            <person name="Davis C.M."/>
            <person name="Simpson J.R."/>
            <person name="Lauterbach L."/>
            <person name="Steele A.D."/>
            <person name="Gui C."/>
            <person name="Meng S."/>
            <person name="Li G."/>
            <person name="Viehrig K."/>
            <person name="Ye F."/>
            <person name="Su P."/>
            <person name="Kiefer A.F."/>
            <person name="Nichols A."/>
            <person name="Cepeda A.J."/>
            <person name="Yan W."/>
            <person name="Fan B."/>
            <person name="Jiang Y."/>
            <person name="Adhikari A."/>
            <person name="Zheng C.-J."/>
            <person name="Schuster L."/>
            <person name="Cowan T.M."/>
            <person name="Smanski M.J."/>
            <person name="Chevrette M.G."/>
            <person name="De Carvalho L.P.S."/>
            <person name="Shen B."/>
        </authorList>
    </citation>
    <scope>NUCLEOTIDE SEQUENCE [LARGE SCALE GENOMIC DNA]</scope>
    <source>
        <strain evidence="2 3">NPDC019583</strain>
    </source>
</reference>
<evidence type="ECO:0000313" key="2">
    <source>
        <dbReference type="EMBL" id="MEU2272692.1"/>
    </source>
</evidence>
<dbReference type="SUPFAM" id="SSF54427">
    <property type="entry name" value="NTF2-like"/>
    <property type="match status" value="1"/>
</dbReference>
<dbReference type="Gene3D" id="3.10.450.50">
    <property type="match status" value="1"/>
</dbReference>
<protein>
    <submittedName>
        <fullName evidence="2">Nuclear transport factor 2 family protein</fullName>
    </submittedName>
</protein>
<feature type="domain" description="SnoaL-like" evidence="1">
    <location>
        <begin position="13"/>
        <end position="116"/>
    </location>
</feature>
<evidence type="ECO:0000259" key="1">
    <source>
        <dbReference type="Pfam" id="PF12680"/>
    </source>
</evidence>